<evidence type="ECO:0000313" key="2">
    <source>
        <dbReference type="Proteomes" id="UP000249130"/>
    </source>
</evidence>
<dbReference type="Proteomes" id="UP000249130">
    <property type="component" value="Unassembled WGS sequence"/>
</dbReference>
<protein>
    <submittedName>
        <fullName evidence="1">Uncharacterized protein</fullName>
    </submittedName>
</protein>
<dbReference type="EMBL" id="NPEX01000018">
    <property type="protein sequence ID" value="RAI45329.1"/>
    <property type="molecule type" value="Genomic_DNA"/>
</dbReference>
<accession>A0A327L310</accession>
<organism evidence="1 2">
    <name type="scientific">Rhodoplanes roseus</name>
    <dbReference type="NCBI Taxonomy" id="29409"/>
    <lineage>
        <taxon>Bacteria</taxon>
        <taxon>Pseudomonadati</taxon>
        <taxon>Pseudomonadota</taxon>
        <taxon>Alphaproteobacteria</taxon>
        <taxon>Hyphomicrobiales</taxon>
        <taxon>Nitrobacteraceae</taxon>
        <taxon>Rhodoplanes</taxon>
    </lineage>
</organism>
<proteinExistence type="predicted"/>
<dbReference type="AlphaFoldDB" id="A0A327L310"/>
<keyword evidence="2" id="KW-1185">Reference proteome</keyword>
<name>A0A327L310_9BRAD</name>
<sequence length="70" mass="7760">MRKTAPILAEVRKVIVREGTVLVSFVEFNSWYAVTVDLEAVIRQASDDRRPIVIATTTDAVVTAEFAPEP</sequence>
<reference evidence="1 2" key="1">
    <citation type="submission" date="2017-07" db="EMBL/GenBank/DDBJ databases">
        <title>Draft Genome Sequences of Select Purple Nonsulfur Bacteria.</title>
        <authorList>
            <person name="Lasarre B."/>
            <person name="Mckinlay J.B."/>
        </authorList>
    </citation>
    <scope>NUCLEOTIDE SEQUENCE [LARGE SCALE GENOMIC DNA]</scope>
    <source>
        <strain evidence="1 2">DSM 5909</strain>
    </source>
</reference>
<evidence type="ECO:0000313" key="1">
    <source>
        <dbReference type="EMBL" id="RAI45329.1"/>
    </source>
</evidence>
<dbReference type="RefSeq" id="WP_111417830.1">
    <property type="nucleotide sequence ID" value="NZ_NPEX01000018.1"/>
</dbReference>
<gene>
    <name evidence="1" type="ORF">CH341_04445</name>
</gene>
<comment type="caution">
    <text evidence="1">The sequence shown here is derived from an EMBL/GenBank/DDBJ whole genome shotgun (WGS) entry which is preliminary data.</text>
</comment>